<dbReference type="GO" id="GO:0008270">
    <property type="term" value="F:zinc ion binding"/>
    <property type="evidence" value="ECO:0007669"/>
    <property type="project" value="UniProtKB-KW"/>
</dbReference>
<proteinExistence type="predicted"/>
<feature type="region of interest" description="Disordered" evidence="2">
    <location>
        <begin position="94"/>
        <end position="130"/>
    </location>
</feature>
<dbReference type="EMBL" id="JAVHJL010000008">
    <property type="protein sequence ID" value="KAK6498946.1"/>
    <property type="molecule type" value="Genomic_DNA"/>
</dbReference>
<gene>
    <name evidence="4" type="ORF">TWF481_011517</name>
</gene>
<evidence type="ECO:0000313" key="4">
    <source>
        <dbReference type="EMBL" id="KAK6498946.1"/>
    </source>
</evidence>
<keyword evidence="1" id="KW-0863">Zinc-finger</keyword>
<feature type="domain" description="CCHC-type" evidence="3">
    <location>
        <begin position="45"/>
        <end position="58"/>
    </location>
</feature>
<dbReference type="AlphaFoldDB" id="A0AAV9VZZ3"/>
<accession>A0AAV9VZZ3</accession>
<dbReference type="SMART" id="SM00343">
    <property type="entry name" value="ZnF_C2HC"/>
    <property type="match status" value="1"/>
</dbReference>
<feature type="region of interest" description="Disordered" evidence="2">
    <location>
        <begin position="428"/>
        <end position="469"/>
    </location>
</feature>
<protein>
    <recommendedName>
        <fullName evidence="3">CCHC-type domain-containing protein</fullName>
    </recommendedName>
</protein>
<feature type="region of interest" description="Disordered" evidence="2">
    <location>
        <begin position="251"/>
        <end position="279"/>
    </location>
</feature>
<evidence type="ECO:0000256" key="2">
    <source>
        <dbReference type="SAM" id="MobiDB-lite"/>
    </source>
</evidence>
<dbReference type="InterPro" id="IPR001878">
    <property type="entry name" value="Znf_CCHC"/>
</dbReference>
<organism evidence="4 5">
    <name type="scientific">Arthrobotrys musiformis</name>
    <dbReference type="NCBI Taxonomy" id="47236"/>
    <lineage>
        <taxon>Eukaryota</taxon>
        <taxon>Fungi</taxon>
        <taxon>Dikarya</taxon>
        <taxon>Ascomycota</taxon>
        <taxon>Pezizomycotina</taxon>
        <taxon>Orbiliomycetes</taxon>
        <taxon>Orbiliales</taxon>
        <taxon>Orbiliaceae</taxon>
        <taxon>Arthrobotrys</taxon>
    </lineage>
</organism>
<dbReference type="PROSITE" id="PS50158">
    <property type="entry name" value="ZF_CCHC"/>
    <property type="match status" value="1"/>
</dbReference>
<feature type="compositionally biased region" description="Basic and acidic residues" evidence="2">
    <location>
        <begin position="269"/>
        <end position="279"/>
    </location>
</feature>
<dbReference type="Proteomes" id="UP001370758">
    <property type="component" value="Unassembled WGS sequence"/>
</dbReference>
<evidence type="ECO:0000259" key="3">
    <source>
        <dbReference type="PROSITE" id="PS50158"/>
    </source>
</evidence>
<comment type="caution">
    <text evidence="4">The sequence shown here is derived from an EMBL/GenBank/DDBJ whole genome shotgun (WGS) entry which is preliminary data.</text>
</comment>
<keyword evidence="5" id="KW-1185">Reference proteome</keyword>
<keyword evidence="1" id="KW-0862">Zinc</keyword>
<name>A0AAV9VZZ3_9PEZI</name>
<reference evidence="4 5" key="1">
    <citation type="submission" date="2023-08" db="EMBL/GenBank/DDBJ databases">
        <authorList>
            <person name="Palmer J.M."/>
        </authorList>
    </citation>
    <scope>NUCLEOTIDE SEQUENCE [LARGE SCALE GENOMIC DNA]</scope>
    <source>
        <strain evidence="4 5">TWF481</strain>
    </source>
</reference>
<dbReference type="GO" id="GO:0003676">
    <property type="term" value="F:nucleic acid binding"/>
    <property type="evidence" value="ECO:0007669"/>
    <property type="project" value="InterPro"/>
</dbReference>
<evidence type="ECO:0000313" key="5">
    <source>
        <dbReference type="Proteomes" id="UP001370758"/>
    </source>
</evidence>
<evidence type="ECO:0000256" key="1">
    <source>
        <dbReference type="PROSITE-ProRule" id="PRU00047"/>
    </source>
</evidence>
<keyword evidence="1" id="KW-0479">Metal-binding</keyword>
<feature type="compositionally biased region" description="Acidic residues" evidence="2">
    <location>
        <begin position="457"/>
        <end position="469"/>
    </location>
</feature>
<feature type="compositionally biased region" description="Basic and acidic residues" evidence="2">
    <location>
        <begin position="431"/>
        <end position="456"/>
    </location>
</feature>
<feature type="region of interest" description="Disordered" evidence="2">
    <location>
        <begin position="145"/>
        <end position="194"/>
    </location>
</feature>
<dbReference type="Gene3D" id="4.10.60.10">
    <property type="entry name" value="Zinc finger, CCHC-type"/>
    <property type="match status" value="1"/>
</dbReference>
<sequence>MAMRTKSSTSSPPRCGICLRNNHTDASCYYKGVTDPKKIRKLPVCPSCGKVGHTARDCWQPKENCSRRPGGLVPQQPRNSGRVVLPLRPRTPQAAVVAPSGGGGSPLLPNLDKEPRTLSSLGSESGPAHSLSLANKTLLDLSDEEFEATKSSSPVQELSLRAGARPGGCGPPQDPATLLVDVHGSSGAGPQPPRALSPCCEELVGLVLSGDSSQEMRKRVSFAPLSCSGRENPVIKPVCLGDVKPLERETTLDNKTVAPGSDVKALSGGEKENSSKQKTEIDFTDAWTASIDYQYHISNDWADFEQLKELHPPIEVRMRNGGTLVATHGGACWSCFRVGPNRRGFLLSDALYPPKFDGRVMALWRLAASGYQIEVAEDRLDISNDGVLGAQALRMGDRFVFTSEEEMEEQREWEEWLREEGVSGFKKVVRKTKEEREKGRGQRERRREMMRRAREEQEAEEAEEERGEE</sequence>